<accession>A0AAW6DYP3</accession>
<keyword evidence="1" id="KW-0812">Transmembrane</keyword>
<proteinExistence type="predicted"/>
<sequence length="69" mass="7670">MNNLIATLEIIRHASAIALCMALAALAIYGLYRNIKETAEDTVREELEQAIKEASKPVVKVEISTKGRW</sequence>
<dbReference type="AlphaFoldDB" id="A0AAW6DYP3"/>
<evidence type="ECO:0000256" key="1">
    <source>
        <dbReference type="SAM" id="Phobius"/>
    </source>
</evidence>
<reference evidence="2" key="1">
    <citation type="submission" date="2023-01" db="EMBL/GenBank/DDBJ databases">
        <title>Human gut microbiome strain richness.</title>
        <authorList>
            <person name="Chen-Liaw A."/>
        </authorList>
    </citation>
    <scope>NUCLEOTIDE SEQUENCE</scope>
    <source>
        <strain evidence="2">D59st1_B8_D59t2_181005</strain>
    </source>
</reference>
<evidence type="ECO:0000313" key="2">
    <source>
        <dbReference type="EMBL" id="MDB8742809.1"/>
    </source>
</evidence>
<organism evidence="2 3">
    <name type="scientific">Ruminococcus bicirculans</name>
    <name type="common">ex Wegman et al. 2014</name>
    <dbReference type="NCBI Taxonomy" id="1160721"/>
    <lineage>
        <taxon>Bacteria</taxon>
        <taxon>Bacillati</taxon>
        <taxon>Bacillota</taxon>
        <taxon>Clostridia</taxon>
        <taxon>Eubacteriales</taxon>
        <taxon>Oscillospiraceae</taxon>
        <taxon>Ruminococcus</taxon>
    </lineage>
</organism>
<dbReference type="RefSeq" id="WP_195552009.1">
    <property type="nucleotide sequence ID" value="NZ_JADMNX010000009.1"/>
</dbReference>
<dbReference type="Proteomes" id="UP001211421">
    <property type="component" value="Unassembled WGS sequence"/>
</dbReference>
<name>A0AAW6DYP3_9FIRM</name>
<keyword evidence="1" id="KW-1133">Transmembrane helix</keyword>
<gene>
    <name evidence="2" type="ORF">PNV70_12130</name>
</gene>
<keyword evidence="1" id="KW-0472">Membrane</keyword>
<evidence type="ECO:0000313" key="3">
    <source>
        <dbReference type="Proteomes" id="UP001211421"/>
    </source>
</evidence>
<feature type="transmembrane region" description="Helical" evidence="1">
    <location>
        <begin position="12"/>
        <end position="32"/>
    </location>
</feature>
<comment type="caution">
    <text evidence="2">The sequence shown here is derived from an EMBL/GenBank/DDBJ whole genome shotgun (WGS) entry which is preliminary data.</text>
</comment>
<protein>
    <recommendedName>
        <fullName evidence="4">Secreted protein</fullName>
    </recommendedName>
</protein>
<evidence type="ECO:0008006" key="4">
    <source>
        <dbReference type="Google" id="ProtNLM"/>
    </source>
</evidence>
<dbReference type="EMBL" id="JAQMLS010000009">
    <property type="protein sequence ID" value="MDB8742809.1"/>
    <property type="molecule type" value="Genomic_DNA"/>
</dbReference>